<dbReference type="PROSITE" id="PS51379">
    <property type="entry name" value="4FE4S_FER_2"/>
    <property type="match status" value="2"/>
</dbReference>
<keyword evidence="7" id="KW-0677">Repeat</keyword>
<dbReference type="Proteomes" id="UP000000422">
    <property type="component" value="Chromosome"/>
</dbReference>
<dbReference type="GO" id="GO:0051537">
    <property type="term" value="F:2 iron, 2 sulfur cluster binding"/>
    <property type="evidence" value="ECO:0007669"/>
    <property type="project" value="UniProtKB-KW"/>
</dbReference>
<dbReference type="CDD" id="cd00207">
    <property type="entry name" value="fer2"/>
    <property type="match status" value="1"/>
</dbReference>
<dbReference type="InterPro" id="IPR050123">
    <property type="entry name" value="Prok_molybdopt-oxidoreductase"/>
</dbReference>
<gene>
    <name evidence="18" type="ordered locus">WS0478</name>
</gene>
<dbReference type="SUPFAM" id="SSF54862">
    <property type="entry name" value="4Fe-4S ferredoxins"/>
    <property type="match status" value="1"/>
</dbReference>
<evidence type="ECO:0000256" key="4">
    <source>
        <dbReference type="ARBA" id="ARBA00022485"/>
    </source>
</evidence>
<dbReference type="InterPro" id="IPR017900">
    <property type="entry name" value="4Fe4S_Fe_S_CS"/>
</dbReference>
<dbReference type="SMART" id="SM00929">
    <property type="entry name" value="NADH-G_4Fe-4S_3"/>
    <property type="match status" value="1"/>
</dbReference>
<feature type="domain" description="2Fe-2S ferredoxin-type" evidence="15">
    <location>
        <begin position="1"/>
        <end position="78"/>
    </location>
</feature>
<dbReference type="InterPro" id="IPR001041">
    <property type="entry name" value="2Fe-2S_ferredoxin-type"/>
</dbReference>
<evidence type="ECO:0000313" key="19">
    <source>
        <dbReference type="Proteomes" id="UP000000422"/>
    </source>
</evidence>
<dbReference type="PANTHER" id="PTHR43105">
    <property type="entry name" value="RESPIRATORY NITRATE REDUCTASE"/>
    <property type="match status" value="1"/>
</dbReference>
<dbReference type="Pfam" id="PF10588">
    <property type="entry name" value="NADH-G_4Fe-4S_3"/>
    <property type="match status" value="1"/>
</dbReference>
<comment type="similarity">
    <text evidence="3">Belongs to the complex I 75 kDa subunit family.</text>
</comment>
<dbReference type="GO" id="GO:0016020">
    <property type="term" value="C:membrane"/>
    <property type="evidence" value="ECO:0007669"/>
    <property type="project" value="UniProtKB-SubCell"/>
</dbReference>
<keyword evidence="9" id="KW-0560">Oxidoreductase</keyword>
<keyword evidence="6" id="KW-0479">Metal-binding</keyword>
<dbReference type="PANTHER" id="PTHR43105:SF9">
    <property type="entry name" value="NADPH-FE(3+) OXIDOREDUCTASE SUBUNIT ALPHA"/>
    <property type="match status" value="1"/>
</dbReference>
<dbReference type="STRING" id="273121.WS0478"/>
<keyword evidence="10" id="KW-0408">Iron</keyword>
<evidence type="ECO:0000256" key="6">
    <source>
        <dbReference type="ARBA" id="ARBA00022723"/>
    </source>
</evidence>
<dbReference type="FunFam" id="3.30.70.20:FF:000035">
    <property type="entry name" value="Iron hydrogenase 1"/>
    <property type="match status" value="1"/>
</dbReference>
<evidence type="ECO:0000256" key="14">
    <source>
        <dbReference type="ARBA" id="ARBA00034078"/>
    </source>
</evidence>
<keyword evidence="12" id="KW-0520">NAD</keyword>
<evidence type="ECO:0000259" key="15">
    <source>
        <dbReference type="PROSITE" id="PS51085"/>
    </source>
</evidence>
<dbReference type="PROSITE" id="PS51839">
    <property type="entry name" value="4FE4S_HC3"/>
    <property type="match status" value="1"/>
</dbReference>
<dbReference type="HOGENOM" id="CLU_021910_0_0_7"/>
<comment type="cofactor">
    <cofactor evidence="14">
        <name>[2Fe-2S] cluster</name>
        <dbReference type="ChEBI" id="CHEBI:190135"/>
    </cofactor>
</comment>
<dbReference type="KEGG" id="wsu:WS0478"/>
<dbReference type="eggNOG" id="COG1034">
    <property type="taxonomic scope" value="Bacteria"/>
</dbReference>
<evidence type="ECO:0000256" key="11">
    <source>
        <dbReference type="ARBA" id="ARBA00023014"/>
    </source>
</evidence>
<reference evidence="18 19" key="1">
    <citation type="journal article" date="2003" name="Proc. Natl. Acad. Sci. U.S.A.">
        <title>Complete genome sequence and analysis of Wolinella succinogenes.</title>
        <authorList>
            <person name="Baar C."/>
            <person name="Eppinger M."/>
            <person name="Raddatz G."/>
            <person name="Simon JM."/>
            <person name="Lanz C."/>
            <person name="Klimmek O."/>
            <person name="Nandakumar R."/>
            <person name="Gross R."/>
            <person name="Rosinus A."/>
            <person name="Keller H."/>
            <person name="Jagtap P."/>
            <person name="Linke B."/>
            <person name="Meyer F."/>
            <person name="Lederer H."/>
            <person name="Schuster S.C."/>
        </authorList>
    </citation>
    <scope>NUCLEOTIDE SEQUENCE [LARGE SCALE GENOMIC DNA]</scope>
    <source>
        <strain evidence="19">ATCC 29543 / DSM 1740 / CCUG 13145 / JCM 31913 / LMG 7466 / NCTC 11488 / FDC 602W</strain>
    </source>
</reference>
<accession>Q7MA46</accession>
<evidence type="ECO:0000259" key="16">
    <source>
        <dbReference type="PROSITE" id="PS51379"/>
    </source>
</evidence>
<dbReference type="GO" id="GO:0016491">
    <property type="term" value="F:oxidoreductase activity"/>
    <property type="evidence" value="ECO:0007669"/>
    <property type="project" value="UniProtKB-KW"/>
</dbReference>
<evidence type="ECO:0000256" key="10">
    <source>
        <dbReference type="ARBA" id="ARBA00023004"/>
    </source>
</evidence>
<evidence type="ECO:0000256" key="13">
    <source>
        <dbReference type="ARBA" id="ARBA00023136"/>
    </source>
</evidence>
<dbReference type="Pfam" id="PF00037">
    <property type="entry name" value="Fer4"/>
    <property type="match status" value="1"/>
</dbReference>
<evidence type="ECO:0000256" key="5">
    <source>
        <dbReference type="ARBA" id="ARBA00022714"/>
    </source>
</evidence>
<dbReference type="PROSITE" id="PS51085">
    <property type="entry name" value="2FE2S_FER_2"/>
    <property type="match status" value="1"/>
</dbReference>
<sequence length="746" mass="83138">MVRLRIDGIEIRARQGETILKAARRAKVHIPTLCHLSKLSPIASCRLCLVEERGSAGYLLSCQTPVKEGMEIATKSRALEEHRLQLMQFYAMNHPLECGVCDKSGECELQNRVHELRVNEQPFAAREKARALETWKGGISYDESLCIVCERCVRVCNELIGDSCLRVLPGGFSSRIVFKESSHCSECGECVAVCPVGALSSRAFHYTSNAWELKKHSSSCPHCALACPLEYETKNQGALSQGESQIYRISYDREFGALCKMGRYAFRNRKVMKPDTHAFANALEAFKKADTIAFSSYITNEEALILQKLKEEHGYRLYNPEALAFQTFARMMRASFGGSDETKMKSVEMSDCIVALGGRFYDEAPLLKSAMSQAQTRQGAKLYWLHPLEESRIKAHGMWRYEVGAEEGVVALLLASILEGCAVDGSVEGFLEELDWGYVSSESNLSEEELSLLRSSLTQASSPILVIGADLYAHPRATNIARMLGILQKHSAIKILLTPPSTNTLGVALLCDLDEEKGEYTIGYNTQGDFILSSLPERAHLLMPALNQQEGTFTNIDKRVIPLHPALPYEGYELNDIAKALGLKEEHTIHYTPLLPKEKGFLEVAFDSLPNHYENDGSEKRGYYLSDASLCVLPKAPLGLEEVEEIGEFNGSVVYFPSVSPEAIGAICEREEKEVSLRGGRQFALAAKIQSGDRIEMISPLLTWRGIFEEDPLMKGVVAILDRSEKEEMDKSYGYAYQRVRISKLD</sequence>
<keyword evidence="11" id="KW-0411">Iron-sulfur</keyword>
<dbReference type="Gene3D" id="3.10.20.740">
    <property type="match status" value="1"/>
</dbReference>
<evidence type="ECO:0000256" key="7">
    <source>
        <dbReference type="ARBA" id="ARBA00022737"/>
    </source>
</evidence>
<evidence type="ECO:0000256" key="2">
    <source>
        <dbReference type="ARBA" id="ARBA00004370"/>
    </source>
</evidence>
<dbReference type="Gene3D" id="3.30.70.20">
    <property type="match status" value="1"/>
</dbReference>
<dbReference type="GO" id="GO:0051539">
    <property type="term" value="F:4 iron, 4 sulfur cluster binding"/>
    <property type="evidence" value="ECO:0007669"/>
    <property type="project" value="UniProtKB-KW"/>
</dbReference>
<dbReference type="InterPro" id="IPR019574">
    <property type="entry name" value="NADH_UbQ_OxRdtase_Gsu_4Fe4S-bd"/>
</dbReference>
<keyword evidence="13" id="KW-0472">Membrane</keyword>
<dbReference type="Pfam" id="PF13510">
    <property type="entry name" value="Fer2_4"/>
    <property type="match status" value="1"/>
</dbReference>
<keyword evidence="4" id="KW-0004">4Fe-4S</keyword>
<evidence type="ECO:0000256" key="8">
    <source>
        <dbReference type="ARBA" id="ARBA00022967"/>
    </source>
</evidence>
<dbReference type="SUPFAM" id="SSF53706">
    <property type="entry name" value="Formate dehydrogenase/DMSO reductase, domains 1-3"/>
    <property type="match status" value="1"/>
</dbReference>
<evidence type="ECO:0000256" key="12">
    <source>
        <dbReference type="ARBA" id="ARBA00023027"/>
    </source>
</evidence>
<dbReference type="RefSeq" id="WP_011138418.1">
    <property type="nucleotide sequence ID" value="NC_005090.1"/>
</dbReference>
<dbReference type="FunFam" id="3.10.20.740:FF:000004">
    <property type="entry name" value="NADH-quinone oxidoreductase"/>
    <property type="match status" value="1"/>
</dbReference>
<evidence type="ECO:0000313" key="18">
    <source>
        <dbReference type="EMBL" id="CAE09618.1"/>
    </source>
</evidence>
<feature type="domain" description="4Fe-4S ferredoxin-type" evidence="16">
    <location>
        <begin position="137"/>
        <end position="156"/>
    </location>
</feature>
<keyword evidence="8" id="KW-1278">Translocase</keyword>
<feature type="domain" description="4Fe-4S ferredoxin-type" evidence="16">
    <location>
        <begin position="174"/>
        <end position="204"/>
    </location>
</feature>
<keyword evidence="18" id="KW-0830">Ubiquinone</keyword>
<dbReference type="SUPFAM" id="SSF54292">
    <property type="entry name" value="2Fe-2S ferredoxin-like"/>
    <property type="match status" value="1"/>
</dbReference>
<evidence type="ECO:0000259" key="17">
    <source>
        <dbReference type="PROSITE" id="PS51839"/>
    </source>
</evidence>
<keyword evidence="19" id="KW-1185">Reference proteome</keyword>
<organism evidence="19">
    <name type="scientific">Wolinella succinogenes (strain ATCC 29543 / DSM 1740 / CCUG 13145 / JCM 31913 / LMG 7466 / NCTC 11488 / FDC 602W)</name>
    <name type="common">Vibrio succinogenes</name>
    <dbReference type="NCBI Taxonomy" id="273121"/>
    <lineage>
        <taxon>Bacteria</taxon>
        <taxon>Pseudomonadati</taxon>
        <taxon>Campylobacterota</taxon>
        <taxon>Epsilonproteobacteria</taxon>
        <taxon>Campylobacterales</taxon>
        <taxon>Helicobacteraceae</taxon>
        <taxon>Wolinella</taxon>
    </lineage>
</organism>
<dbReference type="InterPro" id="IPR036010">
    <property type="entry name" value="2Fe-2S_ferredoxin-like_sf"/>
</dbReference>
<dbReference type="InterPro" id="IPR017896">
    <property type="entry name" value="4Fe4S_Fe-S-bd"/>
</dbReference>
<evidence type="ECO:0000256" key="3">
    <source>
        <dbReference type="ARBA" id="ARBA00005404"/>
    </source>
</evidence>
<dbReference type="PROSITE" id="PS00198">
    <property type="entry name" value="4FE4S_FER_1"/>
    <property type="match status" value="1"/>
</dbReference>
<evidence type="ECO:0000256" key="9">
    <source>
        <dbReference type="ARBA" id="ARBA00023002"/>
    </source>
</evidence>
<feature type="domain" description="4Fe-4S His(Cys)3-ligated-type" evidence="17">
    <location>
        <begin position="78"/>
        <end position="117"/>
    </location>
</feature>
<protein>
    <submittedName>
        <fullName evidence="18">NADH-UBIQUINONE OXIDOREDUCTASE, NQO3 SUBUNIT NQO3</fullName>
    </submittedName>
</protein>
<comment type="subcellular location">
    <subcellularLocation>
        <location evidence="2">Membrane</location>
    </subcellularLocation>
</comment>
<dbReference type="AlphaFoldDB" id="Q7MA46"/>
<keyword evidence="5" id="KW-0001">2Fe-2S</keyword>
<evidence type="ECO:0000256" key="1">
    <source>
        <dbReference type="ARBA" id="ARBA00001966"/>
    </source>
</evidence>
<comment type="cofactor">
    <cofactor evidence="1">
        <name>[4Fe-4S] cluster</name>
        <dbReference type="ChEBI" id="CHEBI:49883"/>
    </cofactor>
</comment>
<name>Q7MA46_WOLSU</name>
<dbReference type="EMBL" id="BX571658">
    <property type="protein sequence ID" value="CAE09618.1"/>
    <property type="molecule type" value="Genomic_DNA"/>
</dbReference>
<dbReference type="GO" id="GO:0046872">
    <property type="term" value="F:metal ion binding"/>
    <property type="evidence" value="ECO:0007669"/>
    <property type="project" value="UniProtKB-KW"/>
</dbReference>
<proteinExistence type="inferred from homology"/>